<dbReference type="InterPro" id="IPR025683">
    <property type="entry name" value="Protein_beta"/>
</dbReference>
<dbReference type="OrthoDB" id="7475055at2"/>
<dbReference type="RefSeq" id="WP_132605793.1">
    <property type="nucleotide sequence ID" value="NZ_NRRP01000058.1"/>
</dbReference>
<reference evidence="1 2" key="1">
    <citation type="submission" date="2019-03" db="EMBL/GenBank/DDBJ databases">
        <title>Genomic Encyclopedia of Type Strains, Phase IV (KMG-IV): sequencing the most valuable type-strain genomes for metagenomic binning, comparative biology and taxonomic classification.</title>
        <authorList>
            <person name="Goeker M."/>
        </authorList>
    </citation>
    <scope>NUCLEOTIDE SEQUENCE [LARGE SCALE GENOMIC DNA]</scope>
    <source>
        <strain evidence="1 2">DSM 2781</strain>
    </source>
</reference>
<dbReference type="AlphaFoldDB" id="A0A4R2NF89"/>
<dbReference type="Pfam" id="PF14350">
    <property type="entry name" value="Beta_protein"/>
    <property type="match status" value="1"/>
</dbReference>
<sequence length="361" mass="40386">MDVQEYLVTLGIRPAELSGLKELPGTTKNRLTPLVLLAPWLATSPLSRALDKFEEAYPSRPYFIDVDTYYRANDKPNEAKELWARLAAKPADLDAWWNLLSEYPQANPCLLMADRTIESAREQIVWAREHDRTFCLRMNLAEGIGSGIPQWMPTLVAELAAEGANDYAVVFEFGWVPDPLLVAALASGYTNSFFGTIPPEVPIAISCTSFPKDFTVFDGTAVCGFANRDLLVQVQQATNHPRIIYGDWGTTKPRSYGHASQPKNRIDYPTDTSWIIARDQINEVSFQVAAQRILDSGYWAGNLGIWGEQLIEGTAAGQAFAIDTMPKMYAARINIHLHRQAFYGHLPPPEALDEEWSDDDF</sequence>
<comment type="caution">
    <text evidence="1">The sequence shown here is derived from an EMBL/GenBank/DDBJ whole genome shotgun (WGS) entry which is preliminary data.</text>
</comment>
<organism evidence="1 2">
    <name type="scientific">Rhodovulum adriaticum</name>
    <name type="common">Rhodopseudomonas adriatica</name>
    <dbReference type="NCBI Taxonomy" id="35804"/>
    <lineage>
        <taxon>Bacteria</taxon>
        <taxon>Pseudomonadati</taxon>
        <taxon>Pseudomonadota</taxon>
        <taxon>Alphaproteobacteria</taxon>
        <taxon>Rhodobacterales</taxon>
        <taxon>Paracoccaceae</taxon>
        <taxon>Rhodovulum</taxon>
    </lineage>
</organism>
<evidence type="ECO:0000313" key="2">
    <source>
        <dbReference type="Proteomes" id="UP000295733"/>
    </source>
</evidence>
<name>A0A4R2NF89_RHOAD</name>
<dbReference type="Proteomes" id="UP000295733">
    <property type="component" value="Unassembled WGS sequence"/>
</dbReference>
<keyword evidence="2" id="KW-1185">Reference proteome</keyword>
<proteinExistence type="predicted"/>
<accession>A0A4R2NF89</accession>
<evidence type="ECO:0000313" key="1">
    <source>
        <dbReference type="EMBL" id="TCP19953.1"/>
    </source>
</evidence>
<dbReference type="EMBL" id="SLXL01000024">
    <property type="protein sequence ID" value="TCP19953.1"/>
    <property type="molecule type" value="Genomic_DNA"/>
</dbReference>
<protein>
    <submittedName>
        <fullName evidence="1">T4 beta protein</fullName>
    </submittedName>
</protein>
<gene>
    <name evidence="1" type="ORF">EV656_1243</name>
</gene>